<feature type="compositionally biased region" description="Basic and acidic residues" evidence="1">
    <location>
        <begin position="82"/>
        <end position="92"/>
    </location>
</feature>
<evidence type="ECO:0000256" key="1">
    <source>
        <dbReference type="SAM" id="MobiDB-lite"/>
    </source>
</evidence>
<accession>A0ABY1ZPA2</accession>
<dbReference type="Pfam" id="PF10948">
    <property type="entry name" value="DUF2635"/>
    <property type="match status" value="1"/>
</dbReference>
<dbReference type="EMBL" id="SJDL01000004">
    <property type="protein sequence ID" value="TBW58555.1"/>
    <property type="molecule type" value="Genomic_DNA"/>
</dbReference>
<sequence length="92" mass="10140">MAQPPRATPTYLSGNEERPVNGKTTKRYIKPAREGLVVRQPQNGRPLPAEGALVDWSGYWVRRKAEGSIVETKAPAKTKAKPQGDAKQKEAE</sequence>
<dbReference type="Proteomes" id="UP000313645">
    <property type="component" value="Unassembled WGS sequence"/>
</dbReference>
<proteinExistence type="predicted"/>
<feature type="region of interest" description="Disordered" evidence="1">
    <location>
        <begin position="68"/>
        <end position="92"/>
    </location>
</feature>
<evidence type="ECO:0000313" key="3">
    <source>
        <dbReference type="Proteomes" id="UP000313645"/>
    </source>
</evidence>
<reference evidence="2 3" key="1">
    <citation type="submission" date="2019-02" db="EMBL/GenBank/DDBJ databases">
        <title>Marinobacter halodurans sp. nov., a marine bacterium isolated from sea tidal flat.</title>
        <authorList>
            <person name="Yoo Y."/>
            <person name="Lee D.W."/>
            <person name="Kim B.S."/>
            <person name="Kim J.-J."/>
        </authorList>
    </citation>
    <scope>NUCLEOTIDE SEQUENCE [LARGE SCALE GENOMIC DNA]</scope>
    <source>
        <strain evidence="2 3">YJ-S3-2</strain>
    </source>
</reference>
<name>A0ABY1ZPA2_9GAMM</name>
<protein>
    <submittedName>
        <fullName evidence="2">DUF2635 domain-containing protein</fullName>
    </submittedName>
</protein>
<organism evidence="2 3">
    <name type="scientific">Marinobacter halodurans</name>
    <dbReference type="NCBI Taxonomy" id="2528979"/>
    <lineage>
        <taxon>Bacteria</taxon>
        <taxon>Pseudomonadati</taxon>
        <taxon>Pseudomonadota</taxon>
        <taxon>Gammaproteobacteria</taxon>
        <taxon>Pseudomonadales</taxon>
        <taxon>Marinobacteraceae</taxon>
        <taxon>Marinobacter</taxon>
    </lineage>
</organism>
<evidence type="ECO:0000313" key="2">
    <source>
        <dbReference type="EMBL" id="TBW58555.1"/>
    </source>
</evidence>
<gene>
    <name evidence="2" type="ORF">EZI54_04000</name>
</gene>
<comment type="caution">
    <text evidence="2">The sequence shown here is derived from an EMBL/GenBank/DDBJ whole genome shotgun (WGS) entry which is preliminary data.</text>
</comment>
<feature type="region of interest" description="Disordered" evidence="1">
    <location>
        <begin position="1"/>
        <end position="24"/>
    </location>
</feature>
<keyword evidence="3" id="KW-1185">Reference proteome</keyword>
<dbReference type="InterPro" id="IPR024400">
    <property type="entry name" value="DUF2635"/>
</dbReference>